<evidence type="ECO:0000256" key="1">
    <source>
        <dbReference type="ARBA" id="ARBA00004123"/>
    </source>
</evidence>
<dbReference type="GO" id="GO:0046983">
    <property type="term" value="F:protein dimerization activity"/>
    <property type="evidence" value="ECO:0007669"/>
    <property type="project" value="InterPro"/>
</dbReference>
<protein>
    <recommendedName>
        <fullName evidence="6">MADS-box domain-containing protein</fullName>
    </recommendedName>
</protein>
<evidence type="ECO:0000256" key="4">
    <source>
        <dbReference type="ARBA" id="ARBA00023163"/>
    </source>
</evidence>
<dbReference type="AlphaFoldDB" id="A0A4P9ZW87"/>
<keyword evidence="5" id="KW-0539">Nucleus</keyword>
<keyword evidence="4" id="KW-0804">Transcription</keyword>
<organism evidence="7 8">
    <name type="scientific">Dimargaris cristalligena</name>
    <dbReference type="NCBI Taxonomy" id="215637"/>
    <lineage>
        <taxon>Eukaryota</taxon>
        <taxon>Fungi</taxon>
        <taxon>Fungi incertae sedis</taxon>
        <taxon>Zoopagomycota</taxon>
        <taxon>Kickxellomycotina</taxon>
        <taxon>Dimargaritomycetes</taxon>
        <taxon>Dimargaritales</taxon>
        <taxon>Dimargaritaceae</taxon>
        <taxon>Dimargaris</taxon>
    </lineage>
</organism>
<dbReference type="EMBL" id="ML002433">
    <property type="protein sequence ID" value="RKP37894.1"/>
    <property type="molecule type" value="Genomic_DNA"/>
</dbReference>
<dbReference type="Gene3D" id="3.40.1810.10">
    <property type="entry name" value="Transcription factor, MADS-box"/>
    <property type="match status" value="1"/>
</dbReference>
<evidence type="ECO:0000256" key="2">
    <source>
        <dbReference type="ARBA" id="ARBA00023015"/>
    </source>
</evidence>
<dbReference type="STRING" id="215637.A0A4P9ZW87"/>
<dbReference type="InterPro" id="IPR002100">
    <property type="entry name" value="TF_MADSbox"/>
</dbReference>
<dbReference type="InterPro" id="IPR036879">
    <property type="entry name" value="TF_MADSbox_sf"/>
</dbReference>
<dbReference type="PRINTS" id="PR00404">
    <property type="entry name" value="MADSDOMAIN"/>
</dbReference>
<feature type="domain" description="MADS-box" evidence="6">
    <location>
        <begin position="1"/>
        <end position="51"/>
    </location>
</feature>
<evidence type="ECO:0000313" key="7">
    <source>
        <dbReference type="EMBL" id="RKP37894.1"/>
    </source>
</evidence>
<accession>A0A4P9ZW87</accession>
<evidence type="ECO:0000256" key="5">
    <source>
        <dbReference type="ARBA" id="ARBA00023242"/>
    </source>
</evidence>
<comment type="subcellular location">
    <subcellularLocation>
        <location evidence="1">Nucleus</location>
    </subcellularLocation>
</comment>
<dbReference type="SUPFAM" id="SSF55455">
    <property type="entry name" value="SRF-like"/>
    <property type="match status" value="1"/>
</dbReference>
<dbReference type="InterPro" id="IPR050142">
    <property type="entry name" value="MADS-box/MEF2_TF"/>
</dbReference>
<dbReference type="GO" id="GO:0003677">
    <property type="term" value="F:DNA binding"/>
    <property type="evidence" value="ECO:0007669"/>
    <property type="project" value="UniProtKB-KW"/>
</dbReference>
<evidence type="ECO:0000256" key="3">
    <source>
        <dbReference type="ARBA" id="ARBA00023125"/>
    </source>
</evidence>
<dbReference type="SMART" id="SM00432">
    <property type="entry name" value="MADS"/>
    <property type="match status" value="1"/>
</dbReference>
<dbReference type="Proteomes" id="UP000268162">
    <property type="component" value="Unassembled WGS sequence"/>
</dbReference>
<feature type="non-terminal residue" evidence="7">
    <location>
        <position position="51"/>
    </location>
</feature>
<keyword evidence="3" id="KW-0238">DNA-binding</keyword>
<reference evidence="8" key="1">
    <citation type="journal article" date="2018" name="Nat. Microbiol.">
        <title>Leveraging single-cell genomics to expand the fungal tree of life.</title>
        <authorList>
            <person name="Ahrendt S.R."/>
            <person name="Quandt C.A."/>
            <person name="Ciobanu D."/>
            <person name="Clum A."/>
            <person name="Salamov A."/>
            <person name="Andreopoulos B."/>
            <person name="Cheng J.F."/>
            <person name="Woyke T."/>
            <person name="Pelin A."/>
            <person name="Henrissat B."/>
            <person name="Reynolds N.K."/>
            <person name="Benny G.L."/>
            <person name="Smith M.E."/>
            <person name="James T.Y."/>
            <person name="Grigoriev I.V."/>
        </authorList>
    </citation>
    <scope>NUCLEOTIDE SEQUENCE [LARGE SCALE GENOMIC DNA]</scope>
    <source>
        <strain evidence="8">RSA 468</strain>
    </source>
</reference>
<proteinExistence type="predicted"/>
<keyword evidence="8" id="KW-1185">Reference proteome</keyword>
<dbReference type="PANTHER" id="PTHR48019">
    <property type="entry name" value="SERUM RESPONSE FACTOR HOMOLOG"/>
    <property type="match status" value="1"/>
</dbReference>
<evidence type="ECO:0000313" key="8">
    <source>
        <dbReference type="Proteomes" id="UP000268162"/>
    </source>
</evidence>
<dbReference type="Pfam" id="PF00319">
    <property type="entry name" value="SRF-TF"/>
    <property type="match status" value="1"/>
</dbReference>
<dbReference type="GO" id="GO:0045944">
    <property type="term" value="P:positive regulation of transcription by RNA polymerase II"/>
    <property type="evidence" value="ECO:0007669"/>
    <property type="project" value="UniProtKB-ARBA"/>
</dbReference>
<dbReference type="GO" id="GO:0005634">
    <property type="term" value="C:nucleus"/>
    <property type="evidence" value="ECO:0007669"/>
    <property type="project" value="UniProtKB-SubCell"/>
</dbReference>
<dbReference type="PROSITE" id="PS50066">
    <property type="entry name" value="MADS_BOX_2"/>
    <property type="match status" value="1"/>
</dbReference>
<name>A0A4P9ZW87_9FUNG</name>
<keyword evidence="2" id="KW-0805">Transcription regulation</keyword>
<gene>
    <name evidence="7" type="ORF">BJ085DRAFT_11063</name>
</gene>
<sequence>MGRKKIQIRKIENDRQKTVTFARRRAGLIKKAHEIAVLCGVKVTLLIFDQK</sequence>
<evidence type="ECO:0000259" key="6">
    <source>
        <dbReference type="PROSITE" id="PS50066"/>
    </source>
</evidence>